<dbReference type="InterPro" id="IPR058292">
    <property type="entry name" value="DUF7986"/>
</dbReference>
<dbReference type="AlphaFoldDB" id="A0A947DF05"/>
<evidence type="ECO:0000313" key="2">
    <source>
        <dbReference type="Proteomes" id="UP000717364"/>
    </source>
</evidence>
<dbReference type="RefSeq" id="WP_215608778.1">
    <property type="nucleotide sequence ID" value="NZ_JADOES010000015.1"/>
</dbReference>
<dbReference type="Proteomes" id="UP000717364">
    <property type="component" value="Unassembled WGS sequence"/>
</dbReference>
<comment type="caution">
    <text evidence="1">The sequence shown here is derived from an EMBL/GenBank/DDBJ whole genome shotgun (WGS) entry which is preliminary data.</text>
</comment>
<gene>
    <name evidence="1" type="ORF">IXB50_09760</name>
</gene>
<reference evidence="1" key="2">
    <citation type="journal article" date="2021" name="Mar. Drugs">
        <title>Genome Reduction and Secondary Metabolism of the Marine Sponge-Associated Cyanobacterium Leptothoe.</title>
        <authorList>
            <person name="Konstantinou D."/>
            <person name="Popin R.V."/>
            <person name="Fewer D.P."/>
            <person name="Sivonen K."/>
            <person name="Gkelis S."/>
        </authorList>
    </citation>
    <scope>NUCLEOTIDE SEQUENCE</scope>
    <source>
        <strain evidence="1">TAU-MAC 1115</strain>
    </source>
</reference>
<organism evidence="1 2">
    <name type="scientific">Leptothoe spongobia TAU-MAC 1115</name>
    <dbReference type="NCBI Taxonomy" id="1967444"/>
    <lineage>
        <taxon>Bacteria</taxon>
        <taxon>Bacillati</taxon>
        <taxon>Cyanobacteriota</taxon>
        <taxon>Cyanophyceae</taxon>
        <taxon>Nodosilineales</taxon>
        <taxon>Cymatolegaceae</taxon>
        <taxon>Leptothoe</taxon>
        <taxon>Leptothoe spongobia</taxon>
    </lineage>
</organism>
<reference evidence="1" key="1">
    <citation type="submission" date="2020-11" db="EMBL/GenBank/DDBJ databases">
        <authorList>
            <person name="Konstantinou D."/>
            <person name="Gkelis S."/>
            <person name="Popin R."/>
            <person name="Fewer D."/>
            <person name="Sivonen K."/>
        </authorList>
    </citation>
    <scope>NUCLEOTIDE SEQUENCE</scope>
    <source>
        <strain evidence="1">TAU-MAC 1115</strain>
    </source>
</reference>
<evidence type="ECO:0000313" key="1">
    <source>
        <dbReference type="EMBL" id="MBT9315710.1"/>
    </source>
</evidence>
<proteinExistence type="predicted"/>
<dbReference type="Pfam" id="PF25948">
    <property type="entry name" value="DUF7986"/>
    <property type="match status" value="1"/>
</dbReference>
<keyword evidence="2" id="KW-1185">Reference proteome</keyword>
<dbReference type="EMBL" id="JADOES010000015">
    <property type="protein sequence ID" value="MBT9315710.1"/>
    <property type="molecule type" value="Genomic_DNA"/>
</dbReference>
<sequence length="210" mass="24388">MSLKEYKQMRRVGKRLSEKIPEQYGLETELPRMIRVMGVGQGKRLVLENEEEVNFLIDFYLHEILSNGQTMLERYRSDHTHLKSEEISYLDAAKASYTSLFKISSVHPKQNCLTVNDLLNTSDHQPLSVININLSKTAKPGYVVFSRLLPYKQFNAFSGMFAVFDEGSDRALLKRYKVMKKRIKSDRESVQRFVACFKINRVIGIPIFTR</sequence>
<name>A0A947DF05_9CYAN</name>
<accession>A0A947DF05</accession>
<protein>
    <submittedName>
        <fullName evidence="1">Uncharacterized protein</fullName>
    </submittedName>
</protein>